<dbReference type="PANTHER" id="PTHR42951:SF20">
    <property type="entry name" value="BETA LACTAMASE"/>
    <property type="match status" value="1"/>
</dbReference>
<evidence type="ECO:0000256" key="1">
    <source>
        <dbReference type="SAM" id="MobiDB-lite"/>
    </source>
</evidence>
<gene>
    <name evidence="4" type="ORF">FN976_20830</name>
</gene>
<dbReference type="PROSITE" id="PS51257">
    <property type="entry name" value="PROKAR_LIPOPROTEIN"/>
    <property type="match status" value="1"/>
</dbReference>
<protein>
    <submittedName>
        <fullName evidence="4">MBL fold metallo-hydrolase</fullName>
    </submittedName>
</protein>
<name>A0A562ZKC9_9BURK</name>
<dbReference type="SMART" id="SM00849">
    <property type="entry name" value="Lactamase_B"/>
    <property type="match status" value="1"/>
</dbReference>
<dbReference type="GO" id="GO:0016787">
    <property type="term" value="F:hydrolase activity"/>
    <property type="evidence" value="ECO:0007669"/>
    <property type="project" value="UniProtKB-KW"/>
</dbReference>
<evidence type="ECO:0000313" key="5">
    <source>
        <dbReference type="Proteomes" id="UP000318199"/>
    </source>
</evidence>
<dbReference type="EMBL" id="VOBQ01000017">
    <property type="protein sequence ID" value="TWO68847.1"/>
    <property type="molecule type" value="Genomic_DNA"/>
</dbReference>
<dbReference type="AlphaFoldDB" id="A0A562ZKC9"/>
<feature type="domain" description="Metallo-beta-lactamase" evidence="3">
    <location>
        <begin position="279"/>
        <end position="464"/>
    </location>
</feature>
<keyword evidence="4" id="KW-0378">Hydrolase</keyword>
<evidence type="ECO:0000259" key="3">
    <source>
        <dbReference type="SMART" id="SM00849"/>
    </source>
</evidence>
<evidence type="ECO:0000256" key="2">
    <source>
        <dbReference type="SAM" id="SignalP"/>
    </source>
</evidence>
<dbReference type="OrthoDB" id="2971563at2"/>
<keyword evidence="2" id="KW-0732">Signal</keyword>
<feature type="signal peptide" evidence="2">
    <location>
        <begin position="1"/>
        <end position="23"/>
    </location>
</feature>
<reference evidence="4 5" key="1">
    <citation type="submission" date="2019-07" db="EMBL/GenBank/DDBJ databases">
        <title>Caenimonas sedimenti sp. nov., isolated from activated sludge.</title>
        <authorList>
            <person name="Xu J."/>
        </authorList>
    </citation>
    <scope>NUCLEOTIDE SEQUENCE [LARGE SCALE GENOMIC DNA]</scope>
    <source>
        <strain evidence="4 5">HX-9-20</strain>
    </source>
</reference>
<accession>A0A562ZKC9</accession>
<feature type="region of interest" description="Disordered" evidence="1">
    <location>
        <begin position="86"/>
        <end position="106"/>
    </location>
</feature>
<comment type="caution">
    <text evidence="4">The sequence shown here is derived from an EMBL/GenBank/DDBJ whole genome shotgun (WGS) entry which is preliminary data.</text>
</comment>
<dbReference type="InterPro" id="IPR050855">
    <property type="entry name" value="NDM-1-like"/>
</dbReference>
<dbReference type="InterPro" id="IPR001279">
    <property type="entry name" value="Metallo-B-lactamas"/>
</dbReference>
<proteinExistence type="predicted"/>
<organism evidence="4 5">
    <name type="scientific">Caenimonas sedimenti</name>
    <dbReference type="NCBI Taxonomy" id="2596921"/>
    <lineage>
        <taxon>Bacteria</taxon>
        <taxon>Pseudomonadati</taxon>
        <taxon>Pseudomonadota</taxon>
        <taxon>Betaproteobacteria</taxon>
        <taxon>Burkholderiales</taxon>
        <taxon>Comamonadaceae</taxon>
        <taxon>Caenimonas</taxon>
    </lineage>
</organism>
<dbReference type="RefSeq" id="WP_145894999.1">
    <property type="nucleotide sequence ID" value="NZ_VOBQ01000017.1"/>
</dbReference>
<dbReference type="Pfam" id="PF00753">
    <property type="entry name" value="Lactamase_B"/>
    <property type="match status" value="1"/>
</dbReference>
<feature type="chain" id="PRO_5022143211" evidence="2">
    <location>
        <begin position="24"/>
        <end position="480"/>
    </location>
</feature>
<sequence>MTRYSRLLAVLPLALLAACAHQAMDAQAVLRGAEQAMGGTNLKTLRYAGSGMGASFGQAWVPGEAWPRLNITGSRIVDYENGALREEGARSRSEPNGGGAVPLMGTGEQRTTGLLRGTHAWNLVGPAPVPAPLAVDARIHDLWTTPHGVLKAAMKNSPSARSEGGKTVVSFTEPGRFKARVWVGADGLVERVDSVQPNAVMGDTEVSTIYSGYRDHGGVKFPGRIQQTQGGFPVLDMNVTEVQPNAPAPIELPALVPAFAERAVSEKVADGVWHIAGGSHNSVLIEMRDHLILVETPLYDGRSLAVIAEARRLVPGKPIRYAVNSHHHFDHAGGLRTAVSEGITLVTSEQAKPWYEKTFANPNSINPDALQRSGRKASVVGVAGMRDIGDASRPVIVHSIDSSIHAQGFNMVWLPRERLLIEADAFTPGAPGAAPPTPPNLNHVNLWQNIQRLRLDVDRILPLHGRVVPLAELRTAVGAR</sequence>
<keyword evidence="5" id="KW-1185">Reference proteome</keyword>
<dbReference type="SUPFAM" id="SSF56281">
    <property type="entry name" value="Metallo-hydrolase/oxidoreductase"/>
    <property type="match status" value="1"/>
</dbReference>
<dbReference type="InterPro" id="IPR036866">
    <property type="entry name" value="RibonucZ/Hydroxyglut_hydro"/>
</dbReference>
<dbReference type="Gene3D" id="3.60.15.10">
    <property type="entry name" value="Ribonuclease Z/Hydroxyacylglutathione hydrolase-like"/>
    <property type="match status" value="1"/>
</dbReference>
<evidence type="ECO:0000313" key="4">
    <source>
        <dbReference type="EMBL" id="TWO68847.1"/>
    </source>
</evidence>
<dbReference type="PANTHER" id="PTHR42951">
    <property type="entry name" value="METALLO-BETA-LACTAMASE DOMAIN-CONTAINING"/>
    <property type="match status" value="1"/>
</dbReference>
<dbReference type="Proteomes" id="UP000318199">
    <property type="component" value="Unassembled WGS sequence"/>
</dbReference>